<dbReference type="Gene3D" id="1.10.1170.10">
    <property type="entry name" value="Inhibitor Of Apoptosis Protein (2mihbC-IAP-1), Chain A"/>
    <property type="match status" value="2"/>
</dbReference>
<evidence type="ECO:0000256" key="3">
    <source>
        <dbReference type="ARBA" id="ARBA00022771"/>
    </source>
</evidence>
<dbReference type="Gene3D" id="3.30.40.10">
    <property type="entry name" value="Zinc/RING finger domain, C3HC4 (zinc finger)"/>
    <property type="match status" value="1"/>
</dbReference>
<feature type="compositionally biased region" description="Low complexity" evidence="6">
    <location>
        <begin position="778"/>
        <end position="795"/>
    </location>
</feature>
<gene>
    <name evidence="8" type="ORF">ACJMK2_028446</name>
</gene>
<keyword evidence="4" id="KW-0862">Zinc</keyword>
<feature type="region of interest" description="Disordered" evidence="6">
    <location>
        <begin position="882"/>
        <end position="916"/>
    </location>
</feature>
<organism evidence="8 9">
    <name type="scientific">Sinanodonta woodiana</name>
    <name type="common">Chinese pond mussel</name>
    <name type="synonym">Anodonta woodiana</name>
    <dbReference type="NCBI Taxonomy" id="1069815"/>
    <lineage>
        <taxon>Eukaryota</taxon>
        <taxon>Metazoa</taxon>
        <taxon>Spiralia</taxon>
        <taxon>Lophotrochozoa</taxon>
        <taxon>Mollusca</taxon>
        <taxon>Bivalvia</taxon>
        <taxon>Autobranchia</taxon>
        <taxon>Heteroconchia</taxon>
        <taxon>Palaeoheterodonta</taxon>
        <taxon>Unionida</taxon>
        <taxon>Unionoidea</taxon>
        <taxon>Unionidae</taxon>
        <taxon>Unioninae</taxon>
        <taxon>Sinanodonta</taxon>
    </lineage>
</organism>
<dbReference type="SMART" id="SM00184">
    <property type="entry name" value="RING"/>
    <property type="match status" value="1"/>
</dbReference>
<evidence type="ECO:0000259" key="7">
    <source>
        <dbReference type="PROSITE" id="PS50089"/>
    </source>
</evidence>
<name>A0ABD3X935_SINWO</name>
<evidence type="ECO:0000256" key="5">
    <source>
        <dbReference type="PROSITE-ProRule" id="PRU00175"/>
    </source>
</evidence>
<dbReference type="Pfam" id="PF00653">
    <property type="entry name" value="BIR"/>
    <property type="match status" value="2"/>
</dbReference>
<dbReference type="EMBL" id="JBJQND010000003">
    <property type="protein sequence ID" value="KAL3882072.1"/>
    <property type="molecule type" value="Genomic_DNA"/>
</dbReference>
<comment type="similarity">
    <text evidence="1">Belongs to the IAP family.</text>
</comment>
<keyword evidence="3 5" id="KW-0863">Zinc-finger</keyword>
<reference evidence="8 9" key="1">
    <citation type="submission" date="2024-11" db="EMBL/GenBank/DDBJ databases">
        <title>Chromosome-level genome assembly of the freshwater bivalve Anodonta woodiana.</title>
        <authorList>
            <person name="Chen X."/>
        </authorList>
    </citation>
    <scope>NUCLEOTIDE SEQUENCE [LARGE SCALE GENOMIC DNA]</scope>
    <source>
        <strain evidence="8">MN2024</strain>
        <tissue evidence="8">Gills</tissue>
    </source>
</reference>
<accession>A0ABD3X935</accession>
<evidence type="ECO:0000313" key="8">
    <source>
        <dbReference type="EMBL" id="KAL3882071.1"/>
    </source>
</evidence>
<dbReference type="GO" id="GO:0008270">
    <property type="term" value="F:zinc ion binding"/>
    <property type="evidence" value="ECO:0007669"/>
    <property type="project" value="UniProtKB-KW"/>
</dbReference>
<dbReference type="EMBL" id="JBJQND010000003">
    <property type="protein sequence ID" value="KAL3882071.1"/>
    <property type="molecule type" value="Genomic_DNA"/>
</dbReference>
<dbReference type="Gene3D" id="1.10.8.10">
    <property type="entry name" value="DNA helicase RuvA subunit, C-terminal domain"/>
    <property type="match status" value="1"/>
</dbReference>
<dbReference type="Pfam" id="PF13920">
    <property type="entry name" value="zf-C3HC4_3"/>
    <property type="match status" value="1"/>
</dbReference>
<dbReference type="Proteomes" id="UP001634394">
    <property type="component" value="Unassembled WGS sequence"/>
</dbReference>
<dbReference type="SMART" id="SM00238">
    <property type="entry name" value="BIR"/>
    <property type="match status" value="2"/>
</dbReference>
<dbReference type="PANTHER" id="PTHR10044:SF139">
    <property type="entry name" value="DEATH-ASSOCIATED INHIBITOR OF APOPTOSIS 2"/>
    <property type="match status" value="1"/>
</dbReference>
<dbReference type="InterPro" id="IPR001370">
    <property type="entry name" value="BIR_rpt"/>
</dbReference>
<comment type="caution">
    <text evidence="8">The sequence shown here is derived from an EMBL/GenBank/DDBJ whole genome shotgun (WGS) entry which is preliminary data.</text>
</comment>
<evidence type="ECO:0000256" key="2">
    <source>
        <dbReference type="ARBA" id="ARBA00022723"/>
    </source>
</evidence>
<proteinExistence type="inferred from homology"/>
<feature type="region of interest" description="Disordered" evidence="6">
    <location>
        <begin position="759"/>
        <end position="795"/>
    </location>
</feature>
<dbReference type="InterPro" id="IPR050784">
    <property type="entry name" value="IAP"/>
</dbReference>
<dbReference type="PROSITE" id="PS50143">
    <property type="entry name" value="BIR_REPEAT_2"/>
    <property type="match status" value="2"/>
</dbReference>
<evidence type="ECO:0000256" key="4">
    <source>
        <dbReference type="ARBA" id="ARBA00022833"/>
    </source>
</evidence>
<evidence type="ECO:0000313" key="9">
    <source>
        <dbReference type="Proteomes" id="UP001634394"/>
    </source>
</evidence>
<dbReference type="CDD" id="cd00022">
    <property type="entry name" value="BIR"/>
    <property type="match status" value="1"/>
</dbReference>
<dbReference type="PANTHER" id="PTHR10044">
    <property type="entry name" value="INHIBITOR OF APOPTOSIS"/>
    <property type="match status" value="1"/>
</dbReference>
<feature type="domain" description="RING-type" evidence="7">
    <location>
        <begin position="933"/>
        <end position="968"/>
    </location>
</feature>
<dbReference type="InterPro" id="IPR001841">
    <property type="entry name" value="Znf_RING"/>
</dbReference>
<keyword evidence="9" id="KW-1185">Reference proteome</keyword>
<evidence type="ECO:0000256" key="6">
    <source>
        <dbReference type="SAM" id="MobiDB-lite"/>
    </source>
</evidence>
<evidence type="ECO:0000256" key="1">
    <source>
        <dbReference type="ARBA" id="ARBA00006672"/>
    </source>
</evidence>
<dbReference type="SUPFAM" id="SSF57924">
    <property type="entry name" value="Inhibitor of apoptosis (IAP) repeat"/>
    <property type="match status" value="2"/>
</dbReference>
<keyword evidence="2" id="KW-0479">Metal-binding</keyword>
<dbReference type="FunFam" id="1.10.1170.10:FF:000002">
    <property type="entry name" value="Baculoviral IAP repeat containing 7"/>
    <property type="match status" value="1"/>
</dbReference>
<dbReference type="PROSITE" id="PS50089">
    <property type="entry name" value="ZF_RING_2"/>
    <property type="match status" value="1"/>
</dbReference>
<protein>
    <recommendedName>
        <fullName evidence="7">RING-type domain-containing protein</fullName>
    </recommendedName>
</protein>
<dbReference type="AlphaFoldDB" id="A0ABD3X935"/>
<dbReference type="InterPro" id="IPR013083">
    <property type="entry name" value="Znf_RING/FYVE/PHD"/>
</dbReference>
<sequence length="980" mass="110685">MVCYCNGSPNRCWCKFHSCHGRFAAAWFYLSFAKWMLIPEANGDARRKFKVLQEKKFSVEVVTEKFTTKVSSNRVLQDLTGKADSVNVIAKAKTFAPWSIKDFMKTTVVAMHQADVESFRVEYPVIRNEEKNGSYDDRVPSNDLVKEKYFDDCIKTGGHSFIRGTCNSVAHTNEDRECDFSNYQDIHKKRKQQNESSKILKLIKMKKQHCLKTEEFDSRDKTLSTTLSEEWFKKNPDSDISRSFKETSLSEEKVQVETHFHEDRKLSKSQPVSVIQQEYTPLTSTDESLLQATEVRFNDSSQKCEDIYDKDSDSCLVITKRPSDFISLKYEKKNFKKALWSKLHYAIIDNYFHFVSRKNSKKTTDVKIPLKKAVKVLSLTKQVISSSVRDFFETDDTGLNQIKDSNEPETRTPLGIDVAVQKEKLGVDIDVIMGTDIDLQKKKKHHLRQIIRFPRNCLPLPRLSRDAIVGFLEEQTCDGHGGSTLPPSEHEDLREMLRLLASANVPGPQITMKYEMLRLCTMKSFPGRDRPFAIRIVGAGFYYAGHKDQVVCYCCGNRKDSWVIGDIPLLIHQNMAPDCGFLTHNAQFNVPIRKANSSESPSPAEVRLLAVQRFYGSNPSDTAHSESSLMLTSSEQNRWHNVSDNLPTVSANVDSVLESPPKYPQYAVQNMRINSFQRWPAELQQRPEEMAECGFYYAGFNDCVRCFHCGVGLRHWMNEDDPWIEHARWSTSCVYVLKMKGEEFVSLVKMAVEIAEREEEARSGANQAPEDRCETTPAVTANDASSNSNTADSVAVKDASASTGVAIGNATGAAASTPSHGNTEIQKYLLTDAAQSVLDMGYQPKLVQRAIERVLLNKGTEELTGQIILEAVFEIEEETVVQPQHQQAAQSAEGHESIGKGSEATENTSPEESQLDLEKIKTEHRELRDAKLCKICMENTICVVFLPCAHLVTCSDCAPAMRKCPICRTLIKGTVKTFYG</sequence>
<dbReference type="CDD" id="cd16713">
    <property type="entry name" value="RING-HC_BIRC2_3_7"/>
    <property type="match status" value="1"/>
</dbReference>